<dbReference type="EMBL" id="UASK01000006">
    <property type="protein sequence ID" value="SPX42054.1"/>
    <property type="molecule type" value="Genomic_DNA"/>
</dbReference>
<evidence type="ECO:0000256" key="5">
    <source>
        <dbReference type="ARBA" id="ARBA00022598"/>
    </source>
</evidence>
<keyword evidence="10 13" id="KW-0030">Aminoacyl-tRNA synthetase</keyword>
<evidence type="ECO:0000313" key="13">
    <source>
        <dbReference type="EMBL" id="SPX42054.1"/>
    </source>
</evidence>
<reference evidence="13 14" key="1">
    <citation type="submission" date="2018-06" db="EMBL/GenBank/DDBJ databases">
        <authorList>
            <consortium name="Pathogen Informatics"/>
            <person name="Doyle S."/>
        </authorList>
    </citation>
    <scope>NUCLEOTIDE SEQUENCE [LARGE SCALE GENOMIC DNA]</scope>
    <source>
        <strain evidence="13 14">NCTC11872</strain>
    </source>
</reference>
<keyword evidence="6" id="KW-0547">Nucleotide-binding</keyword>
<keyword evidence="4" id="KW-0820">tRNA-binding</keyword>
<gene>
    <name evidence="13" type="primary">alaS_3</name>
    <name evidence="13" type="ORF">NCTC11872_01681</name>
</gene>
<evidence type="ECO:0000256" key="8">
    <source>
        <dbReference type="ARBA" id="ARBA00022884"/>
    </source>
</evidence>
<dbReference type="GO" id="GO:0002161">
    <property type="term" value="F:aminoacyl-tRNA deacylase activity"/>
    <property type="evidence" value="ECO:0007669"/>
    <property type="project" value="TreeGrafter"/>
</dbReference>
<dbReference type="GO" id="GO:0004813">
    <property type="term" value="F:alanine-tRNA ligase activity"/>
    <property type="evidence" value="ECO:0007669"/>
    <property type="project" value="UniProtKB-EC"/>
</dbReference>
<protein>
    <recommendedName>
        <fullName evidence="3">Alanine--tRNA ligase</fullName>
        <ecNumber evidence="2">6.1.1.7</ecNumber>
    </recommendedName>
    <alternativeName>
        <fullName evidence="11">Alanyl-tRNA synthetase</fullName>
    </alternativeName>
</protein>
<evidence type="ECO:0000256" key="9">
    <source>
        <dbReference type="ARBA" id="ARBA00022917"/>
    </source>
</evidence>
<evidence type="ECO:0000256" key="11">
    <source>
        <dbReference type="ARBA" id="ARBA00032577"/>
    </source>
</evidence>
<evidence type="ECO:0000256" key="2">
    <source>
        <dbReference type="ARBA" id="ARBA00013168"/>
    </source>
</evidence>
<dbReference type="PANTHER" id="PTHR11777:SF9">
    <property type="entry name" value="ALANINE--TRNA LIGASE, CYTOPLASMIC"/>
    <property type="match status" value="1"/>
</dbReference>
<evidence type="ECO:0000256" key="4">
    <source>
        <dbReference type="ARBA" id="ARBA00022555"/>
    </source>
</evidence>
<feature type="domain" description="Alanyl-transfer RNA synthetases family profile" evidence="12">
    <location>
        <begin position="1"/>
        <end position="96"/>
    </location>
</feature>
<dbReference type="InterPro" id="IPR050058">
    <property type="entry name" value="Ala-tRNA_ligase"/>
</dbReference>
<evidence type="ECO:0000256" key="10">
    <source>
        <dbReference type="ARBA" id="ARBA00023146"/>
    </source>
</evidence>
<dbReference type="GO" id="GO:0005829">
    <property type="term" value="C:cytosol"/>
    <property type="evidence" value="ECO:0007669"/>
    <property type="project" value="TreeGrafter"/>
</dbReference>
<dbReference type="PROSITE" id="PS50860">
    <property type="entry name" value="AA_TRNA_LIGASE_II_ALA"/>
    <property type="match status" value="1"/>
</dbReference>
<evidence type="ECO:0000313" key="14">
    <source>
        <dbReference type="Proteomes" id="UP000249936"/>
    </source>
</evidence>
<dbReference type="InterPro" id="IPR018165">
    <property type="entry name" value="Ala-tRNA-synth_IIc_core"/>
</dbReference>
<dbReference type="GO" id="GO:0000049">
    <property type="term" value="F:tRNA binding"/>
    <property type="evidence" value="ECO:0007669"/>
    <property type="project" value="UniProtKB-KW"/>
</dbReference>
<keyword evidence="7" id="KW-0067">ATP-binding</keyword>
<dbReference type="GO" id="GO:0005524">
    <property type="term" value="F:ATP binding"/>
    <property type="evidence" value="ECO:0007669"/>
    <property type="project" value="UniProtKB-KW"/>
</dbReference>
<dbReference type="GO" id="GO:0045892">
    <property type="term" value="P:negative regulation of DNA-templated transcription"/>
    <property type="evidence" value="ECO:0007669"/>
    <property type="project" value="TreeGrafter"/>
</dbReference>
<dbReference type="Gene3D" id="3.30.980.10">
    <property type="entry name" value="Threonyl-trna Synthetase, Chain A, domain 2"/>
    <property type="match status" value="1"/>
</dbReference>
<evidence type="ECO:0000256" key="3">
    <source>
        <dbReference type="ARBA" id="ARBA00017959"/>
    </source>
</evidence>
<comment type="similarity">
    <text evidence="1">Belongs to the class-II aminoacyl-tRNA synthetase family.</text>
</comment>
<keyword evidence="5 13" id="KW-0436">Ligase</keyword>
<dbReference type="EC" id="6.1.1.7" evidence="2"/>
<dbReference type="AlphaFoldDB" id="A0A2X1PQ37"/>
<keyword evidence="8" id="KW-0694">RNA-binding</keyword>
<evidence type="ECO:0000256" key="7">
    <source>
        <dbReference type="ARBA" id="ARBA00022840"/>
    </source>
</evidence>
<dbReference type="SUPFAM" id="SSF55186">
    <property type="entry name" value="ThrRS/AlaRS common domain"/>
    <property type="match status" value="1"/>
</dbReference>
<evidence type="ECO:0000259" key="12">
    <source>
        <dbReference type="PROSITE" id="PS50860"/>
    </source>
</evidence>
<dbReference type="InterPro" id="IPR018163">
    <property type="entry name" value="Thr/Ala-tRNA-synth_IIc_edit"/>
</dbReference>
<organism evidence="13 14">
    <name type="scientific">Haemophilus influenzae</name>
    <dbReference type="NCBI Taxonomy" id="727"/>
    <lineage>
        <taxon>Bacteria</taxon>
        <taxon>Pseudomonadati</taxon>
        <taxon>Pseudomonadota</taxon>
        <taxon>Gammaproteobacteria</taxon>
        <taxon>Pasteurellales</taxon>
        <taxon>Pasteurellaceae</taxon>
        <taxon>Haemophilus</taxon>
    </lineage>
</organism>
<sequence length="109" mass="12396">MNAIVDAKRRHNTSLNHSATHLLHAALRQILGLHVVQKGSLVSDKALRFDFAQPEAITKEQLSEIETLVNQKIRTNFPVQTDIMDIDSAKSERSNGSLWRKNMAIRFVY</sequence>
<dbReference type="Proteomes" id="UP000249936">
    <property type="component" value="Unassembled WGS sequence"/>
</dbReference>
<keyword evidence="9" id="KW-0648">Protein biosynthesis</keyword>
<name>A0A2X1PQ37_HAEIF</name>
<evidence type="ECO:0000256" key="6">
    <source>
        <dbReference type="ARBA" id="ARBA00022741"/>
    </source>
</evidence>
<dbReference type="FunFam" id="3.30.980.10:FF:000004">
    <property type="entry name" value="Alanine--tRNA ligase, cytoplasmic"/>
    <property type="match status" value="1"/>
</dbReference>
<dbReference type="GO" id="GO:0006419">
    <property type="term" value="P:alanyl-tRNA aminoacylation"/>
    <property type="evidence" value="ECO:0007669"/>
    <property type="project" value="InterPro"/>
</dbReference>
<evidence type="ECO:0000256" key="1">
    <source>
        <dbReference type="ARBA" id="ARBA00008226"/>
    </source>
</evidence>
<proteinExistence type="inferred from homology"/>
<accession>A0A2X1PQ37</accession>
<dbReference type="PANTHER" id="PTHR11777">
    <property type="entry name" value="ALANYL-TRNA SYNTHETASE"/>
    <property type="match status" value="1"/>
</dbReference>